<name>A0A1Z3HJP7_9CYAN</name>
<accession>A0A1Z3HJP7</accession>
<dbReference type="EMBL" id="CP021983">
    <property type="protein sequence ID" value="ASC70520.1"/>
    <property type="molecule type" value="Genomic_DNA"/>
</dbReference>
<dbReference type="Gene3D" id="3.40.50.980">
    <property type="match status" value="1"/>
</dbReference>
<dbReference type="Proteomes" id="UP000191901">
    <property type="component" value="Chromosome"/>
</dbReference>
<protein>
    <recommendedName>
        <fullName evidence="3">Long-chain-fatty-acid--CoA ligase</fullName>
    </recommendedName>
</protein>
<reference evidence="1 2" key="1">
    <citation type="journal article" date="2016" name="Biochim. Biophys. Acta">
        <title>Characterization of red-shifted phycobilisomes isolated from the chlorophyll f-containing cyanobacterium Halomicronema hongdechloris.</title>
        <authorList>
            <person name="Li Y."/>
            <person name="Lin Y."/>
            <person name="Garvey C.J."/>
            <person name="Birch D."/>
            <person name="Corkery R.W."/>
            <person name="Loughlin P.C."/>
            <person name="Scheer H."/>
            <person name="Willows R.D."/>
            <person name="Chen M."/>
        </authorList>
    </citation>
    <scope>NUCLEOTIDE SEQUENCE [LARGE SCALE GENOMIC DNA]</scope>
    <source>
        <strain evidence="1 2">C2206</strain>
    </source>
</reference>
<evidence type="ECO:0008006" key="3">
    <source>
        <dbReference type="Google" id="ProtNLM"/>
    </source>
</evidence>
<dbReference type="KEGG" id="hhg:XM38_014590"/>
<evidence type="ECO:0000313" key="2">
    <source>
        <dbReference type="Proteomes" id="UP000191901"/>
    </source>
</evidence>
<sequence length="74" mass="8574">MRPDEQLLVYLPLFHCFGQNAILNSGFNACATIILQRRLNQSKSWKLLPLSRLLPLLRTSHCPDLRIGKINRLF</sequence>
<proteinExistence type="predicted"/>
<keyword evidence="2" id="KW-1185">Reference proteome</keyword>
<gene>
    <name evidence="1" type="ORF">XM38_014590</name>
</gene>
<evidence type="ECO:0000313" key="1">
    <source>
        <dbReference type="EMBL" id="ASC70520.1"/>
    </source>
</evidence>
<organism evidence="1 2">
    <name type="scientific">Halomicronema hongdechloris C2206</name>
    <dbReference type="NCBI Taxonomy" id="1641165"/>
    <lineage>
        <taxon>Bacteria</taxon>
        <taxon>Bacillati</taxon>
        <taxon>Cyanobacteriota</taxon>
        <taxon>Cyanophyceae</taxon>
        <taxon>Nodosilineales</taxon>
        <taxon>Nodosilineaceae</taxon>
        <taxon>Halomicronema</taxon>
    </lineage>
</organism>
<dbReference type="AlphaFoldDB" id="A0A1Z3HJP7"/>